<name>A0A0K0FR58_STRVS</name>
<keyword evidence="2" id="KW-1185">Reference proteome</keyword>
<evidence type="ECO:0000313" key="3">
    <source>
        <dbReference type="WBParaSite" id="SVE_1227400.1"/>
    </source>
</evidence>
<keyword evidence="1" id="KW-0472">Membrane</keyword>
<evidence type="ECO:0000256" key="1">
    <source>
        <dbReference type="SAM" id="Phobius"/>
    </source>
</evidence>
<organism evidence="2 3">
    <name type="scientific">Strongyloides venezuelensis</name>
    <name type="common">Threadworm</name>
    <dbReference type="NCBI Taxonomy" id="75913"/>
    <lineage>
        <taxon>Eukaryota</taxon>
        <taxon>Metazoa</taxon>
        <taxon>Ecdysozoa</taxon>
        <taxon>Nematoda</taxon>
        <taxon>Chromadorea</taxon>
        <taxon>Rhabditida</taxon>
        <taxon>Tylenchina</taxon>
        <taxon>Panagrolaimomorpha</taxon>
        <taxon>Strongyloidoidea</taxon>
        <taxon>Strongyloididae</taxon>
        <taxon>Strongyloides</taxon>
    </lineage>
</organism>
<sequence>MIILYIIHIYMGKYIIGLLFEKVIIILIYTRNTILHKNFIFYVIALQIFQILIKFCFSNDFFWFYLLPV</sequence>
<dbReference type="AlphaFoldDB" id="A0A0K0FR58"/>
<protein>
    <submittedName>
        <fullName evidence="3">Uncharacterized protein</fullName>
    </submittedName>
</protein>
<feature type="transmembrane region" description="Helical" evidence="1">
    <location>
        <begin position="6"/>
        <end position="29"/>
    </location>
</feature>
<feature type="transmembrane region" description="Helical" evidence="1">
    <location>
        <begin position="41"/>
        <end position="66"/>
    </location>
</feature>
<reference evidence="2" key="1">
    <citation type="submission" date="2014-07" db="EMBL/GenBank/DDBJ databases">
        <authorList>
            <person name="Martin A.A"/>
            <person name="De Silva N."/>
        </authorList>
    </citation>
    <scope>NUCLEOTIDE SEQUENCE</scope>
</reference>
<dbReference type="WBParaSite" id="SVE_1227400.1">
    <property type="protein sequence ID" value="SVE_1227400.1"/>
    <property type="gene ID" value="SVE_1227400"/>
</dbReference>
<reference evidence="3" key="2">
    <citation type="submission" date="2015-08" db="UniProtKB">
        <authorList>
            <consortium name="WormBaseParasite"/>
        </authorList>
    </citation>
    <scope>IDENTIFICATION</scope>
</reference>
<proteinExistence type="predicted"/>
<accession>A0A0K0FR58</accession>
<keyword evidence="1" id="KW-0812">Transmembrane</keyword>
<keyword evidence="1" id="KW-1133">Transmembrane helix</keyword>
<dbReference type="Proteomes" id="UP000035680">
    <property type="component" value="Unassembled WGS sequence"/>
</dbReference>
<evidence type="ECO:0000313" key="2">
    <source>
        <dbReference type="Proteomes" id="UP000035680"/>
    </source>
</evidence>